<evidence type="ECO:0008006" key="10">
    <source>
        <dbReference type="Google" id="ProtNLM"/>
    </source>
</evidence>
<dbReference type="InterPro" id="IPR029061">
    <property type="entry name" value="THDP-binding"/>
</dbReference>
<dbReference type="GO" id="GO:0008661">
    <property type="term" value="F:1-deoxy-D-xylulose-5-phosphate synthase activity"/>
    <property type="evidence" value="ECO:0007669"/>
    <property type="project" value="InterPro"/>
</dbReference>
<dbReference type="PANTHER" id="PTHR43322">
    <property type="entry name" value="1-D-DEOXYXYLULOSE 5-PHOSPHATE SYNTHASE-RELATED"/>
    <property type="match status" value="1"/>
</dbReference>
<evidence type="ECO:0000313" key="8">
    <source>
        <dbReference type="EMBL" id="HIU94346.1"/>
    </source>
</evidence>
<evidence type="ECO:0000256" key="2">
    <source>
        <dbReference type="ARBA" id="ARBA00001964"/>
    </source>
</evidence>
<proteinExistence type="predicted"/>
<dbReference type="Gene3D" id="3.40.50.970">
    <property type="match status" value="1"/>
</dbReference>
<keyword evidence="6" id="KW-0460">Magnesium</keyword>
<dbReference type="GO" id="GO:0046872">
    <property type="term" value="F:metal ion binding"/>
    <property type="evidence" value="ECO:0007669"/>
    <property type="project" value="UniProtKB-KW"/>
</dbReference>
<comment type="subunit">
    <text evidence="3">Homodimer.</text>
</comment>
<sequence length="318" mass="34308">MDDKAYPLLSGINGIEDFLRLPDSALDALAGELRARMIEVVGKTGGHLASSLGAVELIIAMHRVFSSPKDRLVFDVGHQAYAHKLLTGRNARFDTLRTEGGVSGFPKRAESAHDAFDTGHASTAVSAALGMARAMQLRGEEGCAVALVGDGALSGGMAFEALNDAGASEAPLVVILNDNGMSIAANVGSLRRSLLNMRTSQGYLRFKRAIVRTLDAGPLGRAVSHRMEEFKNRVKNFLLPHMLFEELGFTYLGPIDGHDIGELVRVLRRAQALRRPVLVHAVTKKGRGYAPAERDPERFHGVPPQQFRGVWRGARAPG</sequence>
<protein>
    <recommendedName>
        <fullName evidence="10">1-deoxy-D-xylulose-5-phosphate synthase</fullName>
    </recommendedName>
</protein>
<reference evidence="8" key="2">
    <citation type="journal article" date="2021" name="PeerJ">
        <title>Extensive microbial diversity within the chicken gut microbiome revealed by metagenomics and culture.</title>
        <authorList>
            <person name="Gilroy R."/>
            <person name="Ravi A."/>
            <person name="Getino M."/>
            <person name="Pursley I."/>
            <person name="Horton D.L."/>
            <person name="Alikhan N.F."/>
            <person name="Baker D."/>
            <person name="Gharbi K."/>
            <person name="Hall N."/>
            <person name="Watson M."/>
            <person name="Adriaenssens E.M."/>
            <person name="Foster-Nyarko E."/>
            <person name="Jarju S."/>
            <person name="Secka A."/>
            <person name="Antonio M."/>
            <person name="Oren A."/>
            <person name="Chaudhuri R.R."/>
            <person name="La Ragione R."/>
            <person name="Hildebrand F."/>
            <person name="Pallen M.J."/>
        </authorList>
    </citation>
    <scope>NUCLEOTIDE SEQUENCE</scope>
    <source>
        <strain evidence="8">ChiGjej2B2-16831</strain>
    </source>
</reference>
<keyword evidence="5" id="KW-0479">Metal-binding</keyword>
<organism evidence="8 9">
    <name type="scientific">Candidatus Aphodomorpha intestinavium</name>
    <dbReference type="NCBI Taxonomy" id="2840672"/>
    <lineage>
        <taxon>Bacteria</taxon>
        <taxon>Bacillati</taxon>
        <taxon>Bacillota</taxon>
        <taxon>Clostridia</taxon>
        <taxon>Eubacteriales</taxon>
        <taxon>Candidatus Aphodomorpha</taxon>
    </lineage>
</organism>
<accession>A0A9D1STN0</accession>
<evidence type="ECO:0000256" key="4">
    <source>
        <dbReference type="ARBA" id="ARBA00022679"/>
    </source>
</evidence>
<keyword evidence="7" id="KW-0786">Thiamine pyrophosphate</keyword>
<evidence type="ECO:0000256" key="6">
    <source>
        <dbReference type="ARBA" id="ARBA00022842"/>
    </source>
</evidence>
<comment type="cofactor">
    <cofactor evidence="2">
        <name>thiamine diphosphate</name>
        <dbReference type="ChEBI" id="CHEBI:58937"/>
    </cofactor>
</comment>
<dbReference type="InterPro" id="IPR049557">
    <property type="entry name" value="Transketolase_CS"/>
</dbReference>
<dbReference type="SUPFAM" id="SSF52518">
    <property type="entry name" value="Thiamin diphosphate-binding fold (THDP-binding)"/>
    <property type="match status" value="1"/>
</dbReference>
<evidence type="ECO:0000256" key="3">
    <source>
        <dbReference type="ARBA" id="ARBA00011738"/>
    </source>
</evidence>
<dbReference type="Pfam" id="PF13292">
    <property type="entry name" value="DXP_synthase_N"/>
    <property type="match status" value="1"/>
</dbReference>
<dbReference type="Proteomes" id="UP000824128">
    <property type="component" value="Unassembled WGS sequence"/>
</dbReference>
<evidence type="ECO:0000256" key="7">
    <source>
        <dbReference type="ARBA" id="ARBA00023052"/>
    </source>
</evidence>
<dbReference type="EMBL" id="DVNZ01000133">
    <property type="protein sequence ID" value="HIU94346.1"/>
    <property type="molecule type" value="Genomic_DNA"/>
</dbReference>
<keyword evidence="4" id="KW-0808">Transferase</keyword>
<comment type="caution">
    <text evidence="8">The sequence shown here is derived from an EMBL/GenBank/DDBJ whole genome shotgun (WGS) entry which is preliminary data.</text>
</comment>
<reference evidence="8" key="1">
    <citation type="submission" date="2020-10" db="EMBL/GenBank/DDBJ databases">
        <authorList>
            <person name="Gilroy R."/>
        </authorList>
    </citation>
    <scope>NUCLEOTIDE SEQUENCE</scope>
    <source>
        <strain evidence="8">ChiGjej2B2-16831</strain>
    </source>
</reference>
<evidence type="ECO:0000256" key="1">
    <source>
        <dbReference type="ARBA" id="ARBA00001946"/>
    </source>
</evidence>
<comment type="cofactor">
    <cofactor evidence="1">
        <name>Mg(2+)</name>
        <dbReference type="ChEBI" id="CHEBI:18420"/>
    </cofactor>
</comment>
<evidence type="ECO:0000256" key="5">
    <source>
        <dbReference type="ARBA" id="ARBA00022723"/>
    </source>
</evidence>
<dbReference type="GO" id="GO:0019288">
    <property type="term" value="P:isopentenyl diphosphate biosynthetic process, methylerythritol 4-phosphate pathway"/>
    <property type="evidence" value="ECO:0007669"/>
    <property type="project" value="TreeGrafter"/>
</dbReference>
<dbReference type="AlphaFoldDB" id="A0A9D1STN0"/>
<dbReference type="CDD" id="cd02007">
    <property type="entry name" value="TPP_DXS"/>
    <property type="match status" value="1"/>
</dbReference>
<dbReference type="InterPro" id="IPR005477">
    <property type="entry name" value="Dxylulose-5-P_synthase"/>
</dbReference>
<evidence type="ECO:0000313" key="9">
    <source>
        <dbReference type="Proteomes" id="UP000824128"/>
    </source>
</evidence>
<name>A0A9D1STN0_9FIRM</name>
<dbReference type="GO" id="GO:0016114">
    <property type="term" value="P:terpenoid biosynthetic process"/>
    <property type="evidence" value="ECO:0007669"/>
    <property type="project" value="InterPro"/>
</dbReference>
<gene>
    <name evidence="8" type="ORF">IAD24_04230</name>
</gene>
<dbReference type="PANTHER" id="PTHR43322:SF5">
    <property type="entry name" value="1-DEOXY-D-XYLULOSE-5-PHOSPHATE SYNTHASE, CHLOROPLASTIC"/>
    <property type="match status" value="1"/>
</dbReference>
<dbReference type="GO" id="GO:0005829">
    <property type="term" value="C:cytosol"/>
    <property type="evidence" value="ECO:0007669"/>
    <property type="project" value="TreeGrafter"/>
</dbReference>
<dbReference type="PROSITE" id="PS00801">
    <property type="entry name" value="TRANSKETOLASE_1"/>
    <property type="match status" value="1"/>
</dbReference>